<dbReference type="PROSITE" id="PS51257">
    <property type="entry name" value="PROKAR_LIPOPROTEIN"/>
    <property type="match status" value="1"/>
</dbReference>
<protein>
    <recommendedName>
        <fullName evidence="2">Peptidase C51 domain-containing protein</fullName>
    </recommendedName>
</protein>
<dbReference type="SUPFAM" id="SSF54001">
    <property type="entry name" value="Cysteine proteinases"/>
    <property type="match status" value="1"/>
</dbReference>
<accession>A0A2W5TG95</accession>
<evidence type="ECO:0000256" key="1">
    <source>
        <dbReference type="SAM" id="SignalP"/>
    </source>
</evidence>
<reference evidence="3 4" key="1">
    <citation type="submission" date="2017-08" db="EMBL/GenBank/DDBJ databases">
        <title>Infants hospitalized years apart are colonized by the same room-sourced microbial strains.</title>
        <authorList>
            <person name="Brooks B."/>
            <person name="Olm M.R."/>
            <person name="Firek B.A."/>
            <person name="Baker R."/>
            <person name="Thomas B.C."/>
            <person name="Morowitz M.J."/>
            <person name="Banfield J.F."/>
        </authorList>
    </citation>
    <scope>NUCLEOTIDE SEQUENCE [LARGE SCALE GENOMIC DNA]</scope>
    <source>
        <strain evidence="3">S2_003_000_R2_14</strain>
    </source>
</reference>
<proteinExistence type="predicted"/>
<dbReference type="EMBL" id="QFQP01000012">
    <property type="protein sequence ID" value="PZR12293.1"/>
    <property type="molecule type" value="Genomic_DNA"/>
</dbReference>
<sequence length="228" mass="24513">MRFTFLTAFLVLTGCATTSSTGSTAVDTVEAPPPIVEAPVAEVFEAPPPMPAPEPQPIGNPALSARATSLVGVPIKRVAPWLPDDCTGLARAVYEPAGVDLMTDGVPGDNGVTAIHRVAQRVGALHTDVPQPGDLVFFRETYDRNRDGLRNDGLTHVAVVERVEPDGEVVFIHRGAKGVERSRMFVAEPLSRERNDILRVASKKERAKLTGELFVDFAASSRLLAPKR</sequence>
<dbReference type="Gene3D" id="3.90.1720.10">
    <property type="entry name" value="endopeptidase domain like (from Nostoc punctiforme)"/>
    <property type="match status" value="1"/>
</dbReference>
<dbReference type="InterPro" id="IPR007921">
    <property type="entry name" value="CHAP_dom"/>
</dbReference>
<comment type="caution">
    <text evidence="3">The sequence shown here is derived from an EMBL/GenBank/DDBJ whole genome shotgun (WGS) entry which is preliminary data.</text>
</comment>
<feature type="signal peptide" evidence="1">
    <location>
        <begin position="1"/>
        <end position="25"/>
    </location>
</feature>
<dbReference type="InterPro" id="IPR038765">
    <property type="entry name" value="Papain-like_cys_pep_sf"/>
</dbReference>
<gene>
    <name evidence="3" type="ORF">DI536_15425</name>
</gene>
<dbReference type="AlphaFoldDB" id="A0A2W5TG95"/>
<dbReference type="Proteomes" id="UP000249061">
    <property type="component" value="Unassembled WGS sequence"/>
</dbReference>
<dbReference type="Pfam" id="PF05257">
    <property type="entry name" value="CHAP"/>
    <property type="match status" value="1"/>
</dbReference>
<organism evidence="3 4">
    <name type="scientific">Archangium gephyra</name>
    <dbReference type="NCBI Taxonomy" id="48"/>
    <lineage>
        <taxon>Bacteria</taxon>
        <taxon>Pseudomonadati</taxon>
        <taxon>Myxococcota</taxon>
        <taxon>Myxococcia</taxon>
        <taxon>Myxococcales</taxon>
        <taxon>Cystobacterineae</taxon>
        <taxon>Archangiaceae</taxon>
        <taxon>Archangium</taxon>
    </lineage>
</organism>
<keyword evidence="1" id="KW-0732">Signal</keyword>
<evidence type="ECO:0000259" key="2">
    <source>
        <dbReference type="Pfam" id="PF05257"/>
    </source>
</evidence>
<name>A0A2W5TG95_9BACT</name>
<evidence type="ECO:0000313" key="4">
    <source>
        <dbReference type="Proteomes" id="UP000249061"/>
    </source>
</evidence>
<evidence type="ECO:0000313" key="3">
    <source>
        <dbReference type="EMBL" id="PZR12293.1"/>
    </source>
</evidence>
<feature type="chain" id="PRO_5016038683" description="Peptidase C51 domain-containing protein" evidence="1">
    <location>
        <begin position="26"/>
        <end position="228"/>
    </location>
</feature>
<feature type="domain" description="Peptidase C51" evidence="2">
    <location>
        <begin position="85"/>
        <end position="173"/>
    </location>
</feature>